<proteinExistence type="inferred from homology"/>
<reference evidence="6 7" key="2">
    <citation type="submission" date="2018-11" db="EMBL/GenBank/DDBJ databases">
        <authorList>
            <consortium name="Pathogen Informatics"/>
        </authorList>
    </citation>
    <scope>NUCLEOTIDE SEQUENCE [LARGE SCALE GENOMIC DNA]</scope>
    <source>
        <strain evidence="6 7">Costa Rica</strain>
    </source>
</reference>
<dbReference type="InterPro" id="IPR002423">
    <property type="entry name" value="Cpn60/GroEL/TCP-1"/>
</dbReference>
<dbReference type="Gene3D" id="1.10.560.10">
    <property type="entry name" value="GroEL-like equatorial domain"/>
    <property type="match status" value="1"/>
</dbReference>
<keyword evidence="5" id="KW-0472">Membrane</keyword>
<evidence type="ECO:0000256" key="1">
    <source>
        <dbReference type="ARBA" id="ARBA00022741"/>
    </source>
</evidence>
<dbReference type="Proteomes" id="UP000267027">
    <property type="component" value="Unassembled WGS sequence"/>
</dbReference>
<dbReference type="WBParaSite" id="ACOC_0000091801-mRNA-1">
    <property type="protein sequence ID" value="ACOC_0000091801-mRNA-1"/>
    <property type="gene ID" value="ACOC_0000091801"/>
</dbReference>
<evidence type="ECO:0000256" key="5">
    <source>
        <dbReference type="SAM" id="Phobius"/>
    </source>
</evidence>
<keyword evidence="5" id="KW-1133">Transmembrane helix</keyword>
<gene>
    <name evidence="6" type="ORF">ACOC_LOCUS919</name>
</gene>
<evidence type="ECO:0000256" key="3">
    <source>
        <dbReference type="ARBA" id="ARBA00023186"/>
    </source>
</evidence>
<keyword evidence="7" id="KW-1185">Reference proteome</keyword>
<dbReference type="AlphaFoldDB" id="A0A0R3PB79"/>
<evidence type="ECO:0000256" key="4">
    <source>
        <dbReference type="RuleBase" id="RU004187"/>
    </source>
</evidence>
<keyword evidence="1 4" id="KW-0547">Nucleotide-binding</keyword>
<dbReference type="GO" id="GO:0140662">
    <property type="term" value="F:ATP-dependent protein folding chaperone"/>
    <property type="evidence" value="ECO:0007669"/>
    <property type="project" value="InterPro"/>
</dbReference>
<organism evidence="8">
    <name type="scientific">Angiostrongylus costaricensis</name>
    <name type="common">Nematode worm</name>
    <dbReference type="NCBI Taxonomy" id="334426"/>
    <lineage>
        <taxon>Eukaryota</taxon>
        <taxon>Metazoa</taxon>
        <taxon>Ecdysozoa</taxon>
        <taxon>Nematoda</taxon>
        <taxon>Chromadorea</taxon>
        <taxon>Rhabditida</taxon>
        <taxon>Rhabditina</taxon>
        <taxon>Rhabditomorpha</taxon>
        <taxon>Strongyloidea</taxon>
        <taxon>Metastrongylidae</taxon>
        <taxon>Angiostrongylus</taxon>
    </lineage>
</organism>
<dbReference type="PANTHER" id="PTHR11353">
    <property type="entry name" value="CHAPERONIN"/>
    <property type="match status" value="1"/>
</dbReference>
<dbReference type="OrthoDB" id="496at2759"/>
<dbReference type="Pfam" id="PF00118">
    <property type="entry name" value="Cpn60_TCP1"/>
    <property type="match status" value="1"/>
</dbReference>
<name>A0A0R3PB79_ANGCS</name>
<dbReference type="SUPFAM" id="SSF48592">
    <property type="entry name" value="GroEL equatorial domain-like"/>
    <property type="match status" value="1"/>
</dbReference>
<evidence type="ECO:0000313" key="8">
    <source>
        <dbReference type="WBParaSite" id="ACOC_0000091801-mRNA-1"/>
    </source>
</evidence>
<feature type="transmembrane region" description="Helical" evidence="5">
    <location>
        <begin position="49"/>
        <end position="68"/>
    </location>
</feature>
<protein>
    <submittedName>
        <fullName evidence="8">T-complex protein 1 subunit delta</fullName>
    </submittedName>
</protein>
<evidence type="ECO:0000313" key="7">
    <source>
        <dbReference type="Proteomes" id="UP000267027"/>
    </source>
</evidence>
<keyword evidence="3 4" id="KW-0143">Chaperone</keyword>
<sequence length="79" mass="8393">MDKVIQSDNDHVAIMNDGATTLNQMSLVHPTAKVLVELTKAQDVEAGDAATIVIVIAGVLLNAALTLLQKRVRPTTISE</sequence>
<dbReference type="InterPro" id="IPR027413">
    <property type="entry name" value="GROEL-like_equatorial_sf"/>
</dbReference>
<comment type="similarity">
    <text evidence="4">Belongs to the TCP-1 chaperonin family.</text>
</comment>
<dbReference type="PRINTS" id="PR00304">
    <property type="entry name" value="TCOMPLEXTCP1"/>
</dbReference>
<dbReference type="GO" id="GO:0005524">
    <property type="term" value="F:ATP binding"/>
    <property type="evidence" value="ECO:0007669"/>
    <property type="project" value="UniProtKB-KW"/>
</dbReference>
<dbReference type="InterPro" id="IPR017998">
    <property type="entry name" value="Chaperone_TCP-1"/>
</dbReference>
<accession>A0A0R3PB79</accession>
<dbReference type="STRING" id="334426.A0A0R3PB79"/>
<evidence type="ECO:0000256" key="2">
    <source>
        <dbReference type="ARBA" id="ARBA00022840"/>
    </source>
</evidence>
<reference evidence="8" key="1">
    <citation type="submission" date="2017-02" db="UniProtKB">
        <authorList>
            <consortium name="WormBaseParasite"/>
        </authorList>
    </citation>
    <scope>IDENTIFICATION</scope>
</reference>
<dbReference type="OMA" id="IMNDGAT"/>
<evidence type="ECO:0000313" key="6">
    <source>
        <dbReference type="EMBL" id="VDM52504.1"/>
    </source>
</evidence>
<dbReference type="EMBL" id="UYYA01000117">
    <property type="protein sequence ID" value="VDM52504.1"/>
    <property type="molecule type" value="Genomic_DNA"/>
</dbReference>
<keyword evidence="5" id="KW-0812">Transmembrane</keyword>
<keyword evidence="2 4" id="KW-0067">ATP-binding</keyword>